<dbReference type="EMBL" id="QTSX02007162">
    <property type="protein sequence ID" value="KAJ9050293.1"/>
    <property type="molecule type" value="Genomic_DNA"/>
</dbReference>
<organism evidence="1 2">
    <name type="scientific">Entomophthora muscae</name>
    <dbReference type="NCBI Taxonomy" id="34485"/>
    <lineage>
        <taxon>Eukaryota</taxon>
        <taxon>Fungi</taxon>
        <taxon>Fungi incertae sedis</taxon>
        <taxon>Zoopagomycota</taxon>
        <taxon>Entomophthoromycotina</taxon>
        <taxon>Entomophthoromycetes</taxon>
        <taxon>Entomophthorales</taxon>
        <taxon>Entomophthoraceae</taxon>
        <taxon>Entomophthora</taxon>
    </lineage>
</organism>
<evidence type="ECO:0000313" key="1">
    <source>
        <dbReference type="EMBL" id="KAJ9050293.1"/>
    </source>
</evidence>
<evidence type="ECO:0000313" key="2">
    <source>
        <dbReference type="Proteomes" id="UP001165960"/>
    </source>
</evidence>
<protein>
    <submittedName>
        <fullName evidence="1">F-box only protein 42</fullName>
    </submittedName>
</protein>
<gene>
    <name evidence="1" type="primary">FBXO42_2</name>
    <name evidence="1" type="ORF">DSO57_1015684</name>
</gene>
<reference evidence="1" key="1">
    <citation type="submission" date="2022-04" db="EMBL/GenBank/DDBJ databases">
        <title>Genome of the entomopathogenic fungus Entomophthora muscae.</title>
        <authorList>
            <person name="Elya C."/>
            <person name="Lovett B.R."/>
            <person name="Lee E."/>
            <person name="Macias A.M."/>
            <person name="Hajek A.E."/>
            <person name="De Bivort B.L."/>
            <person name="Kasson M.T."/>
            <person name="De Fine Licht H.H."/>
            <person name="Stajich J.E."/>
        </authorList>
    </citation>
    <scope>NUCLEOTIDE SEQUENCE</scope>
    <source>
        <strain evidence="1">Berkeley</strain>
    </source>
</reference>
<proteinExistence type="predicted"/>
<accession>A0ACC2RJL9</accession>
<dbReference type="Proteomes" id="UP001165960">
    <property type="component" value="Unassembled WGS sequence"/>
</dbReference>
<name>A0ACC2RJL9_9FUNG</name>
<sequence length="630" mass="70625">MNCFKHIFLLPWLCLYATGQDFSNSTQLKASAILYDQTLYTFGTSIGVGGNYSRDYHNYAWAYSLAAPLNTKGEIKTISKVKFPSCITATAFSFSNSSRYPNILAFGQSDKEDLLDQLQLTSTFYSFNTSNNTWLPEPTLSANGPVRRTGASLAAFENSVIIFGGFITSPNYPIRLLTRQVFSYNDTKKSWADLTQAAADANISPSVYHSATIVNGKRMIVLGGAEDNQPSEGKNLEGLSNAANMSNLLKRDLRRAYIFDLESGKWTTQETYSFSSRPRIAHTADYIASLNSIIVVGGTDKHVNGTIYDDAQLLNLDTWTWKEIMFRGVDGFPERIPRAWHASAVVGDQLFLMHSDPDLATNLVYKVLNIANWTYTNHVQPAPFSRKLKYSLQPENTTAYYGSSTPLPSKETEFNGSKFVLVSTVGAMSGAALALLAALAFRKYKNWKREKRKKEDIVDTTENFPFHLTPIWANSYSRFDKQLEPFIPNITDNALWDLDSQYAYSTHMTFRGNIYQHPAHDPNSSYAADSLEAPIVRPRRWSSDAERTRPKALKEVPPCSTISELFMLTQSTMRQSWASFGKFSHKSYQEVAKQAETDLSSNEETMIPTSTSFPEDDAASSYLTLTDTHI</sequence>
<keyword evidence="2" id="KW-1185">Reference proteome</keyword>
<comment type="caution">
    <text evidence="1">The sequence shown here is derived from an EMBL/GenBank/DDBJ whole genome shotgun (WGS) entry which is preliminary data.</text>
</comment>